<keyword evidence="2" id="KW-1185">Reference proteome</keyword>
<reference evidence="1" key="1">
    <citation type="submission" date="2023-10" db="EMBL/GenBank/DDBJ databases">
        <authorList>
            <person name="Domelevo Entfellner J.-B."/>
        </authorList>
    </citation>
    <scope>NUCLEOTIDE SEQUENCE</scope>
</reference>
<feature type="non-terminal residue" evidence="1">
    <location>
        <position position="74"/>
    </location>
</feature>
<name>A0AA86STS0_9FABA</name>
<proteinExistence type="predicted"/>
<accession>A0AA86STS0</accession>
<evidence type="ECO:0000313" key="1">
    <source>
        <dbReference type="EMBL" id="CAJ1964838.1"/>
    </source>
</evidence>
<gene>
    <name evidence="1" type="ORF">AYBTSS11_LOCUS20531</name>
</gene>
<protein>
    <submittedName>
        <fullName evidence="1">Uncharacterized protein</fullName>
    </submittedName>
</protein>
<sequence>MEFILEIAHRDHVTITILSVYDTIKNVIYTTPPTRVSLHMHPLPYAASLQWRIFLGAEGGRDPPKFYNSHVMGY</sequence>
<dbReference type="Proteomes" id="UP001189624">
    <property type="component" value="Chromosome 6"/>
</dbReference>
<evidence type="ECO:0000313" key="2">
    <source>
        <dbReference type="Proteomes" id="UP001189624"/>
    </source>
</evidence>
<dbReference type="EMBL" id="OY731403">
    <property type="protein sequence ID" value="CAJ1964838.1"/>
    <property type="molecule type" value="Genomic_DNA"/>
</dbReference>
<dbReference type="Gramene" id="rna-AYBTSS11_LOCUS20531">
    <property type="protein sequence ID" value="CAJ1964838.1"/>
    <property type="gene ID" value="gene-AYBTSS11_LOCUS20531"/>
</dbReference>
<dbReference type="AlphaFoldDB" id="A0AA86STS0"/>
<organism evidence="1 2">
    <name type="scientific">Sphenostylis stenocarpa</name>
    <dbReference type="NCBI Taxonomy" id="92480"/>
    <lineage>
        <taxon>Eukaryota</taxon>
        <taxon>Viridiplantae</taxon>
        <taxon>Streptophyta</taxon>
        <taxon>Embryophyta</taxon>
        <taxon>Tracheophyta</taxon>
        <taxon>Spermatophyta</taxon>
        <taxon>Magnoliopsida</taxon>
        <taxon>eudicotyledons</taxon>
        <taxon>Gunneridae</taxon>
        <taxon>Pentapetalae</taxon>
        <taxon>rosids</taxon>
        <taxon>fabids</taxon>
        <taxon>Fabales</taxon>
        <taxon>Fabaceae</taxon>
        <taxon>Papilionoideae</taxon>
        <taxon>50 kb inversion clade</taxon>
        <taxon>NPAAA clade</taxon>
        <taxon>indigoferoid/millettioid clade</taxon>
        <taxon>Phaseoleae</taxon>
        <taxon>Sphenostylis</taxon>
    </lineage>
</organism>